<gene>
    <name evidence="1" type="ORF">MNBD_GAMMA06-23</name>
</gene>
<protein>
    <recommendedName>
        <fullName evidence="2">DUF11 domain-containing protein</fullName>
    </recommendedName>
</protein>
<dbReference type="EMBL" id="UOFD01000086">
    <property type="protein sequence ID" value="VAW55197.1"/>
    <property type="molecule type" value="Genomic_DNA"/>
</dbReference>
<evidence type="ECO:0000313" key="1">
    <source>
        <dbReference type="EMBL" id="VAW55197.1"/>
    </source>
</evidence>
<name>A0A3B0WWV9_9ZZZZ</name>
<sequence>MKTSKRNKLLGLALAGGFSLFSATNVNAAAGDTISNFATLNYTVGGAAQTGIESGTGLGNSVPGVGNGNTTDFVEDRVVNFTVVRGGATGDAVPGGLLQPVTFTLTNNGNAPQGFLLKGLNNADGTADPFGGTVDEFDATLVETFVEDGTTLGFQPLEDTVAFVATLAAAASVDVYVVSTMPQNDSGGNPLVNTNVAVMSLIAQAAINGSTGIAGDAVVADDNQNTSPGGTGFTNGGANVTAGAAGPVTPDDPTTEEVVFGEAVGTLDGVGGVDVASNAQHSDDSSYTIATAALNVTKASVAWWDPVNLNVNPKSFPTAYVRYTITIENTGTVAADLTTLSDTLAATLALDPDLGDGTAANAATNAVGDSFRVIHVDNAVTNFCTGVSDADGCTIAGGVITIDINAVMGGAPNAQLAANESLTIEFNVIVQ</sequence>
<accession>A0A3B0WWV9</accession>
<evidence type="ECO:0008006" key="2">
    <source>
        <dbReference type="Google" id="ProtNLM"/>
    </source>
</evidence>
<dbReference type="AlphaFoldDB" id="A0A3B0WWV9"/>
<reference evidence="1" key="1">
    <citation type="submission" date="2018-06" db="EMBL/GenBank/DDBJ databases">
        <authorList>
            <person name="Zhirakovskaya E."/>
        </authorList>
    </citation>
    <scope>NUCLEOTIDE SEQUENCE</scope>
</reference>
<organism evidence="1">
    <name type="scientific">hydrothermal vent metagenome</name>
    <dbReference type="NCBI Taxonomy" id="652676"/>
    <lineage>
        <taxon>unclassified sequences</taxon>
        <taxon>metagenomes</taxon>
        <taxon>ecological metagenomes</taxon>
    </lineage>
</organism>
<proteinExistence type="predicted"/>